<sequence length="690" mass="79028">METTTAEFFHDFRQELLAGAEASSSFQLSEFVETIANELIETGFLEGFELCHYRAQRGMRVDGYWFNDEGALDLFIADFDCRDNLESLTKTEVDGAFKRLSNFFEASKKKELFRDLEETAPEYGLSRQVYDRGRSISKVNFFLISERALSGRISSLEDDVVGDTKASYHIWDISRLQRQRSSRGHKEILDINFPDLYGSGISCLPAHLGSDAYQSYLIVIPAVILSSLYERYGARLLEQNVRCFLQARGNVNKGIRATIMNEPRMFFAYNNGITATAQEVEVRKGEQGLEIVRIKDFQIVNGGQTTASLFHTNRKDKASLEGIFVQMKLSVIDSEKSEEVVPRISEYANTQNRVNAADFFSNHPFHIRMEEFSRRIWAPAQQGAQRETKWFYERARGQYADAQSKLTPSEKKRFQAENPKPQMFTKTDLAKFENVWDENPRFVNLGAQKNFAQYAKRIGGEWEKSSEAFSEFYYKRAIARAIIFRKTEKLVSAQPWYNGGYRANVVAYTLALLGYYASQKNKSIDFLRVWNSQSVSPDLERALEITSELVHDDIIQPQQGISNVTEWCKKDGCWQRLKGRSIELDEALPQKFKDNLVSNDVVRNEKKEAKKVQKIDDGIEAQRKVLEISGPQWHIIMQKCDQKGILTEKEAGIMKLASRIPHKIPTEKQSAVLIEVLQKAKMEGISLNGQ</sequence>
<dbReference type="eggNOG" id="ENOG502Z7VT">
    <property type="taxonomic scope" value="Bacteria"/>
</dbReference>
<dbReference type="Proteomes" id="UP000012019">
    <property type="component" value="Unassembled WGS sequence"/>
</dbReference>
<dbReference type="InterPro" id="IPR055101">
    <property type="entry name" value="AIPR_N"/>
</dbReference>
<evidence type="ECO:0000313" key="3">
    <source>
        <dbReference type="EMBL" id="EMR12879.1"/>
    </source>
</evidence>
<feature type="domain" description="Abortive phage infection protein C-terminal" evidence="1">
    <location>
        <begin position="237"/>
        <end position="557"/>
    </location>
</feature>
<organism evidence="3 4">
    <name type="scientific">Methylophaga lonarensis MPL</name>
    <dbReference type="NCBI Taxonomy" id="1286106"/>
    <lineage>
        <taxon>Bacteria</taxon>
        <taxon>Pseudomonadati</taxon>
        <taxon>Pseudomonadota</taxon>
        <taxon>Gammaproteobacteria</taxon>
        <taxon>Thiotrichales</taxon>
        <taxon>Piscirickettsiaceae</taxon>
        <taxon>Methylophaga</taxon>
    </lineage>
</organism>
<dbReference type="Pfam" id="PF10592">
    <property type="entry name" value="AIPR"/>
    <property type="match status" value="1"/>
</dbReference>
<dbReference type="InterPro" id="IPR018891">
    <property type="entry name" value="AIPR_C"/>
</dbReference>
<evidence type="ECO:0000259" key="2">
    <source>
        <dbReference type="Pfam" id="PF22879"/>
    </source>
</evidence>
<dbReference type="PATRIC" id="fig|1286106.3.peg.1587"/>
<proteinExistence type="predicted"/>
<gene>
    <name evidence="3" type="ORF">MPL1_07917</name>
</gene>
<evidence type="ECO:0000259" key="1">
    <source>
        <dbReference type="Pfam" id="PF10592"/>
    </source>
</evidence>
<dbReference type="AlphaFoldDB" id="M7PR14"/>
<dbReference type="STRING" id="1286106.MPL1_07917"/>
<dbReference type="OrthoDB" id="9806213at2"/>
<dbReference type="RefSeq" id="WP_009726569.1">
    <property type="nucleotide sequence ID" value="NZ_APHR01000039.1"/>
</dbReference>
<feature type="domain" description="Abortive infection phage resistance protein N-terminal" evidence="2">
    <location>
        <begin position="31"/>
        <end position="178"/>
    </location>
</feature>
<evidence type="ECO:0008006" key="5">
    <source>
        <dbReference type="Google" id="ProtNLM"/>
    </source>
</evidence>
<accession>M7PR14</accession>
<comment type="caution">
    <text evidence="3">The sequence shown here is derived from an EMBL/GenBank/DDBJ whole genome shotgun (WGS) entry which is preliminary data.</text>
</comment>
<name>M7PR14_9GAMM</name>
<keyword evidence="4" id="KW-1185">Reference proteome</keyword>
<evidence type="ECO:0000313" key="4">
    <source>
        <dbReference type="Proteomes" id="UP000012019"/>
    </source>
</evidence>
<dbReference type="Pfam" id="PF22879">
    <property type="entry name" value="AIPR_N"/>
    <property type="match status" value="1"/>
</dbReference>
<dbReference type="EMBL" id="APHR01000039">
    <property type="protein sequence ID" value="EMR12879.1"/>
    <property type="molecule type" value="Genomic_DNA"/>
</dbReference>
<reference evidence="3 4" key="1">
    <citation type="journal article" date="2013" name="Genome Announc.">
        <title>Draft Genome Sequence of Methylophaga lonarensis MPLT, a Haloalkaliphilic (Non-Methane-Utilizing) Methylotroph.</title>
        <authorList>
            <person name="Shetty S.A."/>
            <person name="Marathe N.P."/>
            <person name="Munot H."/>
            <person name="Antony C.P."/>
            <person name="Dhotre D.P."/>
            <person name="Murrell J.C."/>
            <person name="Shouche Y.S."/>
        </authorList>
    </citation>
    <scope>NUCLEOTIDE SEQUENCE [LARGE SCALE GENOMIC DNA]</scope>
    <source>
        <strain evidence="3 4">MPL</strain>
    </source>
</reference>
<protein>
    <recommendedName>
        <fullName evidence="5">AIPR family protein</fullName>
    </recommendedName>
</protein>